<dbReference type="EMBL" id="CP117812">
    <property type="protein sequence ID" value="WDE98085.1"/>
    <property type="molecule type" value="Genomic_DNA"/>
</dbReference>
<keyword evidence="4 6" id="KW-0119">Carbohydrate metabolism</keyword>
<proteinExistence type="inferred from homology"/>
<organism evidence="8 9">
    <name type="scientific">Lentisphaera profundi</name>
    <dbReference type="NCBI Taxonomy" id="1658616"/>
    <lineage>
        <taxon>Bacteria</taxon>
        <taxon>Pseudomonadati</taxon>
        <taxon>Lentisphaerota</taxon>
        <taxon>Lentisphaeria</taxon>
        <taxon>Lentisphaerales</taxon>
        <taxon>Lentisphaeraceae</taxon>
        <taxon>Lentisphaera</taxon>
    </lineage>
</organism>
<protein>
    <recommendedName>
        <fullName evidence="6">Alpha-1,4-glucan:maltose-1-phosphate maltosyltransferase</fullName>
        <shortName evidence="6">GMPMT</shortName>
        <ecNumber evidence="6">2.4.99.16</ecNumber>
    </recommendedName>
    <alternativeName>
        <fullName evidence="6">(1-&gt;4)-alpha-D-glucan:maltose-1-phosphate alpha-D-maltosyltransferase</fullName>
    </alternativeName>
</protein>
<dbReference type="InterPro" id="IPR013780">
    <property type="entry name" value="Glyco_hydro_b"/>
</dbReference>
<feature type="active site" description="Proton donor" evidence="6">
    <location>
        <position position="418"/>
    </location>
</feature>
<dbReference type="Gene3D" id="1.20.58.80">
    <property type="entry name" value="Phosphotransferase system, lactose/cellobiose-type IIA subunit"/>
    <property type="match status" value="1"/>
</dbReference>
<comment type="caution">
    <text evidence="6">Lacks conserved residue(s) required for the propagation of feature annotation.</text>
</comment>
<feature type="binding site" evidence="6">
    <location>
        <position position="390"/>
    </location>
    <ligand>
        <name>alpha-maltose 1-phosphate</name>
        <dbReference type="ChEBI" id="CHEBI:63576"/>
    </ligand>
</feature>
<reference evidence="8 9" key="1">
    <citation type="submission" date="2023-02" db="EMBL/GenBank/DDBJ databases">
        <title>Genome sequence of Lentisphaera profundi SAORIC-696.</title>
        <authorList>
            <person name="Kim e."/>
            <person name="Cho J.-C."/>
            <person name="Choi A."/>
            <person name="Kang I."/>
        </authorList>
    </citation>
    <scope>NUCLEOTIDE SEQUENCE [LARGE SCALE GENOMIC DNA]</scope>
    <source>
        <strain evidence="8 9">SAORIC-696</strain>
    </source>
</reference>
<dbReference type="Pfam" id="PF21702">
    <property type="entry name" value="GLGE_C"/>
    <property type="match status" value="1"/>
</dbReference>
<name>A0ABY7VV34_9BACT</name>
<dbReference type="Pfam" id="PF11896">
    <property type="entry name" value="GlgE_dom_N_S"/>
    <property type="match status" value="1"/>
</dbReference>
<dbReference type="InterPro" id="IPR049171">
    <property type="entry name" value="GLGE_C"/>
</dbReference>
<dbReference type="CDD" id="cd11344">
    <property type="entry name" value="AmyAc_GlgE_like"/>
    <property type="match status" value="1"/>
</dbReference>
<evidence type="ECO:0000256" key="2">
    <source>
        <dbReference type="ARBA" id="ARBA00022676"/>
    </source>
</evidence>
<dbReference type="SMART" id="SM00642">
    <property type="entry name" value="Aamy"/>
    <property type="match status" value="1"/>
</dbReference>
<evidence type="ECO:0000313" key="8">
    <source>
        <dbReference type="EMBL" id="WDE98085.1"/>
    </source>
</evidence>
<dbReference type="Pfam" id="PF00128">
    <property type="entry name" value="Alpha-amylase"/>
    <property type="match status" value="1"/>
</dbReference>
<dbReference type="PANTHER" id="PTHR47786:SF2">
    <property type="entry name" value="GLYCOSYL HYDROLASE FAMILY 13 CATALYTIC DOMAIN-CONTAINING PROTEIN"/>
    <property type="match status" value="1"/>
</dbReference>
<dbReference type="SUPFAM" id="SSF51445">
    <property type="entry name" value="(Trans)glycosidases"/>
    <property type="match status" value="1"/>
</dbReference>
<dbReference type="InterPro" id="IPR013783">
    <property type="entry name" value="Ig-like_fold"/>
</dbReference>
<dbReference type="HAMAP" id="MF_02124">
    <property type="entry name" value="GlgE"/>
    <property type="match status" value="1"/>
</dbReference>
<dbReference type="Gene3D" id="2.60.40.10">
    <property type="entry name" value="Immunoglobulins"/>
    <property type="match status" value="1"/>
</dbReference>
<keyword evidence="9" id="KW-1185">Reference proteome</keyword>
<dbReference type="Gene3D" id="3.20.20.80">
    <property type="entry name" value="Glycosidases"/>
    <property type="match status" value="1"/>
</dbReference>
<evidence type="ECO:0000256" key="1">
    <source>
        <dbReference type="ARBA" id="ARBA00011738"/>
    </source>
</evidence>
<comment type="similarity">
    <text evidence="6">Belongs to the glycosyl hydrolase 13 family. GlgE subfamily.</text>
</comment>
<feature type="binding site" evidence="6">
    <location>
        <begin position="529"/>
        <end position="530"/>
    </location>
    <ligand>
        <name>alpha-maltose 1-phosphate</name>
        <dbReference type="ChEBI" id="CHEBI:63576"/>
    </ligand>
</feature>
<comment type="catalytic activity">
    <reaction evidence="5 6">
        <text>alpha-maltose 1-phosphate + [(1-&gt;4)-alpha-D-glucosyl](n) = [(1-&gt;4)-alpha-D-glucosyl](n+2) + phosphate</text>
        <dbReference type="Rhea" id="RHEA:42692"/>
        <dbReference type="Rhea" id="RHEA-COMP:9584"/>
        <dbReference type="Rhea" id="RHEA-COMP:10183"/>
        <dbReference type="ChEBI" id="CHEBI:15444"/>
        <dbReference type="ChEBI" id="CHEBI:43474"/>
        <dbReference type="ChEBI" id="CHEBI:63576"/>
        <dbReference type="EC" id="2.4.99.16"/>
    </reaction>
</comment>
<comment type="function">
    <text evidence="6">Maltosyltransferase that uses maltose 1-phosphate (M1P) as the sugar donor to elongate linear or branched alpha-(1-&gt;4)-glucans. Is involved in a branched alpha-glucan biosynthetic pathway from trehalose, together with TreS, Mak and GlgB.</text>
</comment>
<keyword evidence="2 6" id="KW-0328">Glycosyltransferase</keyword>
<feature type="binding site" evidence="6">
    <location>
        <position position="258"/>
    </location>
    <ligand>
        <name>alpha-maltose 1-phosphate</name>
        <dbReference type="ChEBI" id="CHEBI:63576"/>
    </ligand>
</feature>
<dbReference type="Gene3D" id="2.60.40.1180">
    <property type="entry name" value="Golgi alpha-mannosidase II"/>
    <property type="match status" value="1"/>
</dbReference>
<dbReference type="InterPro" id="IPR021828">
    <property type="entry name" value="GlgE_dom_N/S"/>
</dbReference>
<evidence type="ECO:0000256" key="5">
    <source>
        <dbReference type="ARBA" id="ARBA00048735"/>
    </source>
</evidence>
<gene>
    <name evidence="6" type="primary">glgE</name>
    <name evidence="8" type="ORF">PQO03_19900</name>
</gene>
<evidence type="ECO:0000313" key="9">
    <source>
        <dbReference type="Proteomes" id="UP001214250"/>
    </source>
</evidence>
<feature type="domain" description="Glycosyl hydrolase family 13 catalytic" evidence="7">
    <location>
        <begin position="210"/>
        <end position="554"/>
    </location>
</feature>
<feature type="binding site" evidence="6">
    <location>
        <position position="353"/>
    </location>
    <ligand>
        <name>alpha-maltose 1-phosphate</name>
        <dbReference type="ChEBI" id="CHEBI:63576"/>
    </ligand>
</feature>
<accession>A0ABY7VV34</accession>
<dbReference type="RefSeq" id="WP_274152857.1">
    <property type="nucleotide sequence ID" value="NZ_CP117812.1"/>
</dbReference>
<dbReference type="EC" id="2.4.99.16" evidence="6"/>
<dbReference type="InterPro" id="IPR006047">
    <property type="entry name" value="GH13_cat_dom"/>
</dbReference>
<sequence>MIQQLLKTDCNSHYVYIQNVKPAVDGGLYPVKRRQGDDLEVSAEILQQGHDGLSAELNFKHKSEKRWQTITMDCENAGLDLYTAKFKAEKVGLYEFKIFAYADFYHNWAHGVEKKFQAGEEISSELIEGVGLLKECQSRANKTIAKNMEAIIKELEASKDMAQKFYRMMEAELKDLAASLPDRKSFNTATSGVYSVRCDRRRAEFASWYEVFPRSCSGKEGVHGTFADVEKMLPYIDDLGFDVLYFAPIHPIGFSKRKGKNNSLEAQKGEPGSPYAIGSEAGGHFAVHPELGTMDDFDHLVKACAKKDIEIALDFALNCSPDHPYLKDHPDWFYRRPDGSIKYAENPPKKYEDIYPLNFECEDRKNLWAEIRDIFLFWASHGVKTFRVDNPHTKPISFWNWCIAEVHEKYNDVIFLSEAFTRPRLMELLAKNGFTQSYGYFTWRESKEELTEYFKYLHNSDAVDYMTCNVFTTTPDILPKHLQNASAQMFRIRHALAVTLSPVYGMYTGYELCENIPVGPRDELMDSEKYELKVRDYEDAGSIAPFVKKLNMIRRENPALQIQNNLQFCNVNNEKLIAYLKRVEDNTLLIVVSLDPLHSQGGMVHLPLHELGFNNDHQYKMHDLITDQVYDWSGVENFVEISDRAAPIHIFRVF</sequence>
<dbReference type="InterPro" id="IPR017853">
    <property type="entry name" value="GH"/>
</dbReference>
<feature type="site" description="Transition state stabilizer" evidence="6">
    <location>
        <position position="476"/>
    </location>
</feature>
<evidence type="ECO:0000256" key="4">
    <source>
        <dbReference type="ARBA" id="ARBA00023277"/>
    </source>
</evidence>
<dbReference type="Proteomes" id="UP001214250">
    <property type="component" value="Chromosome 2"/>
</dbReference>
<evidence type="ECO:0000259" key="7">
    <source>
        <dbReference type="SMART" id="SM00642"/>
    </source>
</evidence>
<keyword evidence="3 6" id="KW-0808">Transferase</keyword>
<feature type="active site" description="Nucleophile" evidence="6">
    <location>
        <position position="389"/>
    </location>
</feature>
<evidence type="ECO:0000256" key="3">
    <source>
        <dbReference type="ARBA" id="ARBA00022679"/>
    </source>
</evidence>
<comment type="subunit">
    <text evidence="1 6">Homodimer.</text>
</comment>
<evidence type="ECO:0000256" key="6">
    <source>
        <dbReference type="HAMAP-Rule" id="MF_02124"/>
    </source>
</evidence>
<dbReference type="PANTHER" id="PTHR47786">
    <property type="entry name" value="ALPHA-1,4-GLUCAN:MALTOSE-1-PHOSPHATE MALTOSYLTRANSFERASE"/>
    <property type="match status" value="1"/>
</dbReference>
<dbReference type="InterPro" id="IPR026585">
    <property type="entry name" value="GlgE"/>
</dbReference>